<feature type="transmembrane region" description="Helical" evidence="5">
    <location>
        <begin position="39"/>
        <end position="60"/>
    </location>
</feature>
<accession>A0A8T9T061</accession>
<geneLocation type="plasmid" evidence="7 8">
    <name>unnamed1</name>
</geneLocation>
<keyword evidence="3 5" id="KW-1133">Transmembrane helix</keyword>
<evidence type="ECO:0000256" key="5">
    <source>
        <dbReference type="SAM" id="Phobius"/>
    </source>
</evidence>
<evidence type="ECO:0000256" key="3">
    <source>
        <dbReference type="ARBA" id="ARBA00022989"/>
    </source>
</evidence>
<sequence length="104" mass="11127">MPLPSRSLLPYAATPPTNPLALSDRLALQRTRLANERTLLTYVRTSLALVGFGLALLQFHPERGGRLGYSALAVAGLVLTVGLLRFRAHCRELAACQLASGEGS</sequence>
<evidence type="ECO:0000256" key="4">
    <source>
        <dbReference type="ARBA" id="ARBA00023136"/>
    </source>
</evidence>
<dbReference type="EMBL" id="CP095054">
    <property type="protein sequence ID" value="UOR07738.1"/>
    <property type="molecule type" value="Genomic_DNA"/>
</dbReference>
<dbReference type="GO" id="GO:0012505">
    <property type="term" value="C:endomembrane system"/>
    <property type="evidence" value="ECO:0007669"/>
    <property type="project" value="UniProtKB-SubCell"/>
</dbReference>
<evidence type="ECO:0000256" key="1">
    <source>
        <dbReference type="ARBA" id="ARBA00004127"/>
    </source>
</evidence>
<name>A0A8T9T061_9BACT</name>
<evidence type="ECO:0000259" key="6">
    <source>
        <dbReference type="Pfam" id="PF02656"/>
    </source>
</evidence>
<dbReference type="RefSeq" id="WP_044518453.1">
    <property type="nucleotide sequence ID" value="NZ_CP095054.1"/>
</dbReference>
<organism evidence="7 8">
    <name type="scientific">Hymenobacter aerilatus</name>
    <dbReference type="NCBI Taxonomy" id="2932251"/>
    <lineage>
        <taxon>Bacteria</taxon>
        <taxon>Pseudomonadati</taxon>
        <taxon>Bacteroidota</taxon>
        <taxon>Cytophagia</taxon>
        <taxon>Cytophagales</taxon>
        <taxon>Hymenobacteraceae</taxon>
        <taxon>Hymenobacter</taxon>
    </lineage>
</organism>
<gene>
    <name evidence="7" type="ORF">MUN82_22125</name>
</gene>
<feature type="transmembrane region" description="Helical" evidence="5">
    <location>
        <begin position="66"/>
        <end position="84"/>
    </location>
</feature>
<keyword evidence="2 5" id="KW-0812">Transmembrane</keyword>
<reference evidence="7 8" key="1">
    <citation type="submission" date="2022-04" db="EMBL/GenBank/DDBJ databases">
        <title>Hymenobacter sp. isolated from the air.</title>
        <authorList>
            <person name="Won M."/>
            <person name="Lee C.-M."/>
            <person name="Woen H.-Y."/>
            <person name="Kwon S.-W."/>
        </authorList>
    </citation>
    <scope>NUCLEOTIDE SEQUENCE [LARGE SCALE GENOMIC DNA]</scope>
    <source>
        <strain evidence="8">5413 J-13</strain>
        <plasmid evidence="7 8">unnamed1</plasmid>
    </source>
</reference>
<keyword evidence="8" id="KW-1185">Reference proteome</keyword>
<dbReference type="Pfam" id="PF02656">
    <property type="entry name" value="DUF202"/>
    <property type="match status" value="1"/>
</dbReference>
<dbReference type="KEGG" id="haei:MUN82_22125"/>
<dbReference type="AlphaFoldDB" id="A0A8T9T061"/>
<dbReference type="Proteomes" id="UP000829925">
    <property type="component" value="Plasmid unnamed1"/>
</dbReference>
<comment type="subcellular location">
    <subcellularLocation>
        <location evidence="1">Endomembrane system</location>
        <topology evidence="1">Multi-pass membrane protein</topology>
    </subcellularLocation>
</comment>
<protein>
    <submittedName>
        <fullName evidence="7">DUF202 domain-containing protein</fullName>
    </submittedName>
</protein>
<feature type="domain" description="DUF202" evidence="6">
    <location>
        <begin position="30"/>
        <end position="88"/>
    </location>
</feature>
<dbReference type="InterPro" id="IPR003807">
    <property type="entry name" value="DUF202"/>
</dbReference>
<evidence type="ECO:0000313" key="8">
    <source>
        <dbReference type="Proteomes" id="UP000829925"/>
    </source>
</evidence>
<keyword evidence="4 5" id="KW-0472">Membrane</keyword>
<proteinExistence type="predicted"/>
<keyword evidence="7" id="KW-0614">Plasmid</keyword>
<evidence type="ECO:0000256" key="2">
    <source>
        <dbReference type="ARBA" id="ARBA00022692"/>
    </source>
</evidence>
<evidence type="ECO:0000313" key="7">
    <source>
        <dbReference type="EMBL" id="UOR07738.1"/>
    </source>
</evidence>